<evidence type="ECO:0000313" key="3">
    <source>
        <dbReference type="Proteomes" id="UP001201812"/>
    </source>
</evidence>
<dbReference type="AlphaFoldDB" id="A0AAD4MQV0"/>
<proteinExistence type="predicted"/>
<evidence type="ECO:0000256" key="1">
    <source>
        <dbReference type="SAM" id="MobiDB-lite"/>
    </source>
</evidence>
<evidence type="ECO:0000313" key="2">
    <source>
        <dbReference type="EMBL" id="KAI1703874.1"/>
    </source>
</evidence>
<gene>
    <name evidence="2" type="ORF">DdX_14617</name>
</gene>
<sequence length="352" mass="39258">MDEGMNCMGNVATSCSYAKKLINMTWLKKIRESLGYGASRQETNSKYSSSDLSLNQKVTVNKVTADDQETQNENRFSSNSVCIRQSNGVFLSFDDSTDPSYQVSTPSNELTPTNQTLFSLSMDVCNNGLIFRPPTSSTTVNEFSQCAPRISKYCLQTCNQDPSTYASTPIKQRENHQPLLITESAQRQLAKFSPILTAPTTGFADYQAPTVVSFGNKIRVLNKVVKTCERYVDKSQKVLQNIMRNRTPGMKDLFDIEDSDDDSDYTGDPLDSSTLILPDTSQASETEHDVDELCVRTQKLLAAWINLHNILLNGVGMDAIRPQMPQKSLPSKQWGGRSDTKSGRNLNYSKME</sequence>
<feature type="compositionally biased region" description="Polar residues" evidence="1">
    <location>
        <begin position="343"/>
        <end position="352"/>
    </location>
</feature>
<accession>A0AAD4MQV0</accession>
<dbReference type="EMBL" id="JAKKPZ010000075">
    <property type="protein sequence ID" value="KAI1703874.1"/>
    <property type="molecule type" value="Genomic_DNA"/>
</dbReference>
<dbReference type="Proteomes" id="UP001201812">
    <property type="component" value="Unassembled WGS sequence"/>
</dbReference>
<name>A0AAD4MQV0_9BILA</name>
<feature type="compositionally biased region" description="Acidic residues" evidence="1">
    <location>
        <begin position="255"/>
        <end position="265"/>
    </location>
</feature>
<feature type="compositionally biased region" description="Polar residues" evidence="1">
    <location>
        <begin position="273"/>
        <end position="284"/>
    </location>
</feature>
<reference evidence="2" key="1">
    <citation type="submission" date="2022-01" db="EMBL/GenBank/DDBJ databases">
        <title>Genome Sequence Resource for Two Populations of Ditylenchus destructor, the Migratory Endoparasitic Phytonematode.</title>
        <authorList>
            <person name="Zhang H."/>
            <person name="Lin R."/>
            <person name="Xie B."/>
        </authorList>
    </citation>
    <scope>NUCLEOTIDE SEQUENCE</scope>
    <source>
        <strain evidence="2">BazhouSP</strain>
    </source>
</reference>
<keyword evidence="3" id="KW-1185">Reference proteome</keyword>
<feature type="region of interest" description="Disordered" evidence="1">
    <location>
        <begin position="323"/>
        <end position="352"/>
    </location>
</feature>
<organism evidence="2 3">
    <name type="scientific">Ditylenchus destructor</name>
    <dbReference type="NCBI Taxonomy" id="166010"/>
    <lineage>
        <taxon>Eukaryota</taxon>
        <taxon>Metazoa</taxon>
        <taxon>Ecdysozoa</taxon>
        <taxon>Nematoda</taxon>
        <taxon>Chromadorea</taxon>
        <taxon>Rhabditida</taxon>
        <taxon>Tylenchina</taxon>
        <taxon>Tylenchomorpha</taxon>
        <taxon>Sphaerularioidea</taxon>
        <taxon>Anguinidae</taxon>
        <taxon>Anguininae</taxon>
        <taxon>Ditylenchus</taxon>
    </lineage>
</organism>
<protein>
    <submittedName>
        <fullName evidence="2">Uncharacterized protein</fullName>
    </submittedName>
</protein>
<comment type="caution">
    <text evidence="2">The sequence shown here is derived from an EMBL/GenBank/DDBJ whole genome shotgun (WGS) entry which is preliminary data.</text>
</comment>
<feature type="region of interest" description="Disordered" evidence="1">
    <location>
        <begin position="251"/>
        <end position="288"/>
    </location>
</feature>